<dbReference type="AlphaFoldDB" id="A0A939C9D7"/>
<dbReference type="Proteomes" id="UP000809243">
    <property type="component" value="Unassembled WGS sequence"/>
</dbReference>
<evidence type="ECO:0000256" key="1">
    <source>
        <dbReference type="SAM" id="MobiDB-lite"/>
    </source>
</evidence>
<organism evidence="2 3">
    <name type="scientific">Candidatus Iainarchaeum sp</name>
    <dbReference type="NCBI Taxonomy" id="3101447"/>
    <lineage>
        <taxon>Archaea</taxon>
        <taxon>Candidatus Iainarchaeota</taxon>
        <taxon>Candidatus Iainarchaeia</taxon>
        <taxon>Candidatus Iainarchaeales</taxon>
        <taxon>Candidatus Iainarchaeaceae</taxon>
        <taxon>Candidatus Iainarchaeum</taxon>
    </lineage>
</organism>
<protein>
    <submittedName>
        <fullName evidence="2">Uncharacterized protein</fullName>
    </submittedName>
</protein>
<gene>
    <name evidence="2" type="ORF">JW744_05865</name>
</gene>
<name>A0A939C9D7_9ARCH</name>
<sequence>MLGDARDVGEANWKPERRRLRPAVHKSVEKGHTAVGHAEDLYRKAIKRKERRK</sequence>
<proteinExistence type="predicted"/>
<accession>A0A939C9D7</accession>
<feature type="compositionally biased region" description="Basic and acidic residues" evidence="1">
    <location>
        <begin position="1"/>
        <end position="15"/>
    </location>
</feature>
<evidence type="ECO:0000313" key="3">
    <source>
        <dbReference type="Proteomes" id="UP000809243"/>
    </source>
</evidence>
<dbReference type="EMBL" id="JAFGDB010000104">
    <property type="protein sequence ID" value="MBN2067967.1"/>
    <property type="molecule type" value="Genomic_DNA"/>
</dbReference>
<evidence type="ECO:0000313" key="2">
    <source>
        <dbReference type="EMBL" id="MBN2067967.1"/>
    </source>
</evidence>
<comment type="caution">
    <text evidence="2">The sequence shown here is derived from an EMBL/GenBank/DDBJ whole genome shotgun (WGS) entry which is preliminary data.</text>
</comment>
<feature type="compositionally biased region" description="Basic residues" evidence="1">
    <location>
        <begin position="44"/>
        <end position="53"/>
    </location>
</feature>
<feature type="region of interest" description="Disordered" evidence="1">
    <location>
        <begin position="1"/>
        <end position="53"/>
    </location>
</feature>
<reference evidence="2" key="1">
    <citation type="submission" date="2021-01" db="EMBL/GenBank/DDBJ databases">
        <title>Active Sulfur Cycling in an Early Earth Analoge.</title>
        <authorList>
            <person name="Hahn C.R."/>
            <person name="Youssef N.H."/>
            <person name="Elshahed M."/>
        </authorList>
    </citation>
    <scope>NUCLEOTIDE SEQUENCE</scope>
    <source>
        <strain evidence="2">Zod_Metabat.1151</strain>
    </source>
</reference>
<feature type="compositionally biased region" description="Basic and acidic residues" evidence="1">
    <location>
        <begin position="26"/>
        <end position="43"/>
    </location>
</feature>